<comment type="function">
    <text evidence="6">Catalyzes the thiamine diphosphate-dependent decarboxylation of 2-oxoglutarate and the subsequent addition of the resulting succinic semialdehyde-thiamine pyrophosphate anion to isochorismate to yield 2-succinyl-5-enolpyruvyl-6-hydroxy-3-cyclohexene-1-carboxylate (SEPHCHC).</text>
</comment>
<organism evidence="10 11">
    <name type="scientific">Algoriphagus ornithinivorans</name>
    <dbReference type="NCBI Taxonomy" id="226506"/>
    <lineage>
        <taxon>Bacteria</taxon>
        <taxon>Pseudomonadati</taxon>
        <taxon>Bacteroidota</taxon>
        <taxon>Cytophagia</taxon>
        <taxon>Cytophagales</taxon>
        <taxon>Cyclobacteriaceae</taxon>
        <taxon>Algoriphagus</taxon>
    </lineage>
</organism>
<comment type="subunit">
    <text evidence="6">Homodimer.</text>
</comment>
<evidence type="ECO:0000256" key="4">
    <source>
        <dbReference type="ARBA" id="ARBA00023052"/>
    </source>
</evidence>
<dbReference type="CDD" id="cd07037">
    <property type="entry name" value="TPP_PYR_MenD"/>
    <property type="match status" value="1"/>
</dbReference>
<dbReference type="PANTHER" id="PTHR42916:SF1">
    <property type="entry name" value="PROTEIN PHYLLO, CHLOROPLASTIC"/>
    <property type="match status" value="1"/>
</dbReference>
<protein>
    <recommendedName>
        <fullName evidence="6">2-succinyl-5-enolpyruvyl-6-hydroxy-3-cyclohexene-1-carboxylate synthase</fullName>
        <shortName evidence="6">SEPHCHC synthase</shortName>
        <ecNumber evidence="6">2.2.1.9</ecNumber>
    </recommendedName>
    <alternativeName>
        <fullName evidence="6">Menaquinone biosynthesis protein MenD</fullName>
    </alternativeName>
</protein>
<dbReference type="CDD" id="cd02009">
    <property type="entry name" value="TPP_SHCHC_synthase"/>
    <property type="match status" value="1"/>
</dbReference>
<comment type="cofactor">
    <cofactor evidence="6">
        <name>Mg(2+)</name>
        <dbReference type="ChEBI" id="CHEBI:18420"/>
    </cofactor>
    <cofactor evidence="6">
        <name>Mn(2+)</name>
        <dbReference type="ChEBI" id="CHEBI:29035"/>
    </cofactor>
</comment>
<dbReference type="GO" id="GO:0009234">
    <property type="term" value="P:menaquinone biosynthetic process"/>
    <property type="evidence" value="ECO:0007669"/>
    <property type="project" value="UniProtKB-UniRule"/>
</dbReference>
<dbReference type="HAMAP" id="MF_01659">
    <property type="entry name" value="MenD"/>
    <property type="match status" value="1"/>
</dbReference>
<keyword evidence="1 6" id="KW-0808">Transferase</keyword>
<evidence type="ECO:0000256" key="3">
    <source>
        <dbReference type="ARBA" id="ARBA00022842"/>
    </source>
</evidence>
<accession>A0A1I5J789</accession>
<keyword evidence="11" id="KW-1185">Reference proteome</keyword>
<dbReference type="AlphaFoldDB" id="A0A1I5J789"/>
<evidence type="ECO:0000313" key="10">
    <source>
        <dbReference type="EMBL" id="SFO68473.1"/>
    </source>
</evidence>
<feature type="domain" description="Thiamine pyrophosphate enzyme TPP-binding" evidence="7">
    <location>
        <begin position="405"/>
        <end position="528"/>
    </location>
</feature>
<dbReference type="SUPFAM" id="SSF52518">
    <property type="entry name" value="Thiamin diphosphate-binding fold (THDP-binding)"/>
    <property type="match status" value="2"/>
</dbReference>
<keyword evidence="4 6" id="KW-0786">Thiamine pyrophosphate</keyword>
<evidence type="ECO:0000256" key="1">
    <source>
        <dbReference type="ARBA" id="ARBA00022679"/>
    </source>
</evidence>
<proteinExistence type="inferred from homology"/>
<dbReference type="GO" id="GO:0030976">
    <property type="term" value="F:thiamine pyrophosphate binding"/>
    <property type="evidence" value="ECO:0007669"/>
    <property type="project" value="UniProtKB-UniRule"/>
</dbReference>
<name>A0A1I5J789_9BACT</name>
<keyword evidence="5 6" id="KW-0464">Manganese</keyword>
<evidence type="ECO:0000256" key="2">
    <source>
        <dbReference type="ARBA" id="ARBA00022723"/>
    </source>
</evidence>
<dbReference type="Pfam" id="PF02776">
    <property type="entry name" value="TPP_enzyme_N"/>
    <property type="match status" value="1"/>
</dbReference>
<evidence type="ECO:0000259" key="8">
    <source>
        <dbReference type="Pfam" id="PF02776"/>
    </source>
</evidence>
<dbReference type="Pfam" id="PF02775">
    <property type="entry name" value="TPP_enzyme_C"/>
    <property type="match status" value="1"/>
</dbReference>
<dbReference type="GO" id="GO:0030145">
    <property type="term" value="F:manganese ion binding"/>
    <property type="evidence" value="ECO:0007669"/>
    <property type="project" value="UniProtKB-UniRule"/>
</dbReference>
<comment type="similarity">
    <text evidence="6">Belongs to the TPP enzyme family. MenD subfamily.</text>
</comment>
<dbReference type="PANTHER" id="PTHR42916">
    <property type="entry name" value="2-SUCCINYL-5-ENOLPYRUVYL-6-HYDROXY-3-CYCLOHEXENE-1-CARBOXYLATE SYNTHASE"/>
    <property type="match status" value="1"/>
</dbReference>
<evidence type="ECO:0000259" key="7">
    <source>
        <dbReference type="Pfam" id="PF02775"/>
    </source>
</evidence>
<dbReference type="Gene3D" id="3.40.50.1220">
    <property type="entry name" value="TPP-binding domain"/>
    <property type="match status" value="1"/>
</dbReference>
<reference evidence="11" key="1">
    <citation type="submission" date="2016-10" db="EMBL/GenBank/DDBJ databases">
        <authorList>
            <person name="Varghese N."/>
            <person name="Submissions S."/>
        </authorList>
    </citation>
    <scope>NUCLEOTIDE SEQUENCE [LARGE SCALE GENOMIC DNA]</scope>
    <source>
        <strain evidence="11">DSM 15282</strain>
    </source>
</reference>
<dbReference type="STRING" id="226506.SAMN04488519_111109"/>
<dbReference type="InterPro" id="IPR004433">
    <property type="entry name" value="MenaQ_synth_MenD"/>
</dbReference>
<feature type="domain" description="Menaquinone biosynthesis protein MenD middle" evidence="9">
    <location>
        <begin position="216"/>
        <end position="384"/>
    </location>
</feature>
<feature type="domain" description="Thiamine pyrophosphate enzyme N-terminal TPP-binding" evidence="8">
    <location>
        <begin position="9"/>
        <end position="119"/>
    </location>
</feature>
<dbReference type="GO" id="GO:0070204">
    <property type="term" value="F:2-succinyl-5-enolpyruvyl-6-hydroxy-3-cyclohexene-1-carboxylic-acid synthase activity"/>
    <property type="evidence" value="ECO:0007669"/>
    <property type="project" value="UniProtKB-UniRule"/>
</dbReference>
<dbReference type="Pfam" id="PF16582">
    <property type="entry name" value="TPP_enzyme_M_2"/>
    <property type="match status" value="1"/>
</dbReference>
<dbReference type="EMBL" id="FOVW01000011">
    <property type="protein sequence ID" value="SFO68473.1"/>
    <property type="molecule type" value="Genomic_DNA"/>
</dbReference>
<evidence type="ECO:0000256" key="5">
    <source>
        <dbReference type="ARBA" id="ARBA00023211"/>
    </source>
</evidence>
<dbReference type="EC" id="2.2.1.9" evidence="6"/>
<comment type="catalytic activity">
    <reaction evidence="6">
        <text>isochorismate + 2-oxoglutarate + H(+) = 5-enolpyruvoyl-6-hydroxy-2-succinyl-cyclohex-3-ene-1-carboxylate + CO2</text>
        <dbReference type="Rhea" id="RHEA:25593"/>
        <dbReference type="ChEBI" id="CHEBI:15378"/>
        <dbReference type="ChEBI" id="CHEBI:16526"/>
        <dbReference type="ChEBI" id="CHEBI:16810"/>
        <dbReference type="ChEBI" id="CHEBI:29780"/>
        <dbReference type="ChEBI" id="CHEBI:58818"/>
        <dbReference type="EC" id="2.2.1.9"/>
    </reaction>
</comment>
<gene>
    <name evidence="6" type="primary">menD</name>
    <name evidence="10" type="ORF">SAMN04488519_111109</name>
</gene>
<comment type="cofactor">
    <cofactor evidence="6">
        <name>thiamine diphosphate</name>
        <dbReference type="ChEBI" id="CHEBI:58937"/>
    </cofactor>
    <text evidence="6">Binds 1 thiamine pyrophosphate per subunit.</text>
</comment>
<sequence length="562" mass="63689">MIIQSILELVAICTKKGVKNVILSPGSRCAPLTLAFARHPEIHTRTISDERSAAFIALGMAQQLNQPVALVCTSGSAALNYYPAIAEAFFQQIPLLVLTADRPPEWIDQWDGQTIFQQEVYGKHIKKSFQFPDSFGDKEQSWYAARMVNEAINTANHFPKGPVHINIPLREPFYPSENESFDFPEHPYQTEISKGTLHLGEESLKKINSKLQSIRKILIVPGQQKPDEKMVELLKSLSKNKRVVVITDTISNLQSEESINFHDHWMGNQEVTKGLEPDLILSFGKSIISKSLKLFLRNSKAEHWHIQENAEAKDTYQSLSKILACSPLFFLNWLNSNLPIQDETYYDRWRELEKSILNNLNDILEQSQFGEYKALHQVLKNIPDLSKIHVANSMAVRYLNFLGRRKQEIICNRGTSGIDGSSSTAVGCTFTTKLPVTLITGDLAFFYDRNAFWHNYSMANLRIILLNNHAGGIFRLIEGPAKQPELQEYFETKQKLNAKSLANEFGFTYFSAKNEVELDSALKDFYDSGVHPKILEIESQSPLNAEILKSIKEKVKTILPSA</sequence>
<dbReference type="InterPro" id="IPR029061">
    <property type="entry name" value="THDP-binding"/>
</dbReference>
<dbReference type="Proteomes" id="UP000199564">
    <property type="component" value="Unassembled WGS sequence"/>
</dbReference>
<dbReference type="InterPro" id="IPR012001">
    <property type="entry name" value="Thiamin_PyroP_enz_TPP-bd_dom"/>
</dbReference>
<keyword evidence="2 6" id="KW-0479">Metal-binding</keyword>
<dbReference type="Gene3D" id="3.40.50.970">
    <property type="match status" value="2"/>
</dbReference>
<dbReference type="UniPathway" id="UPA01057">
    <property type="reaction ID" value="UER00164"/>
</dbReference>
<dbReference type="GO" id="GO:0000287">
    <property type="term" value="F:magnesium ion binding"/>
    <property type="evidence" value="ECO:0007669"/>
    <property type="project" value="UniProtKB-UniRule"/>
</dbReference>
<dbReference type="NCBIfam" id="TIGR00173">
    <property type="entry name" value="menD"/>
    <property type="match status" value="1"/>
</dbReference>
<evidence type="ECO:0000313" key="11">
    <source>
        <dbReference type="Proteomes" id="UP000199564"/>
    </source>
</evidence>
<evidence type="ECO:0000259" key="9">
    <source>
        <dbReference type="Pfam" id="PF16582"/>
    </source>
</evidence>
<dbReference type="UniPathway" id="UPA00079"/>
<comment type="pathway">
    <text evidence="6">Quinol/quinone metabolism; 1,4-dihydroxy-2-naphthoate biosynthesis; 1,4-dihydroxy-2-naphthoate from chorismate: step 2/7.</text>
</comment>
<dbReference type="PIRSF" id="PIRSF004983">
    <property type="entry name" value="MenD"/>
    <property type="match status" value="1"/>
</dbReference>
<dbReference type="InterPro" id="IPR011766">
    <property type="entry name" value="TPP_enzyme_TPP-bd"/>
</dbReference>
<comment type="pathway">
    <text evidence="6">Quinol/quinone metabolism; menaquinone biosynthesis.</text>
</comment>
<dbReference type="RefSeq" id="WP_091655360.1">
    <property type="nucleotide sequence ID" value="NZ_FOVW01000011.1"/>
</dbReference>
<dbReference type="InterPro" id="IPR032264">
    <property type="entry name" value="MenD_middle"/>
</dbReference>
<evidence type="ECO:0000256" key="6">
    <source>
        <dbReference type="HAMAP-Rule" id="MF_01659"/>
    </source>
</evidence>
<keyword evidence="3 6" id="KW-0460">Magnesium</keyword>
<keyword evidence="6" id="KW-0474">Menaquinone biosynthesis</keyword>